<dbReference type="AlphaFoldDB" id="A0A4U1IEL2"/>
<keyword evidence="1" id="KW-0812">Transmembrane</keyword>
<keyword evidence="1" id="KW-1133">Transmembrane helix</keyword>
<reference evidence="2 3" key="1">
    <citation type="submission" date="2019-04" db="EMBL/GenBank/DDBJ databases">
        <authorList>
            <person name="Li Y."/>
            <person name="Wang J."/>
        </authorList>
    </citation>
    <scope>NUCLEOTIDE SEQUENCE [LARGE SCALE GENOMIC DNA]</scope>
    <source>
        <strain evidence="2 3">DSM 14668</strain>
    </source>
</reference>
<organism evidence="2 3">
    <name type="scientific">Polyangium fumosum</name>
    <dbReference type="NCBI Taxonomy" id="889272"/>
    <lineage>
        <taxon>Bacteria</taxon>
        <taxon>Pseudomonadati</taxon>
        <taxon>Myxococcota</taxon>
        <taxon>Polyangia</taxon>
        <taxon>Polyangiales</taxon>
        <taxon>Polyangiaceae</taxon>
        <taxon>Polyangium</taxon>
    </lineage>
</organism>
<accession>A0A4U1IEL2</accession>
<proteinExistence type="predicted"/>
<evidence type="ECO:0000313" key="3">
    <source>
        <dbReference type="Proteomes" id="UP000309215"/>
    </source>
</evidence>
<feature type="transmembrane region" description="Helical" evidence="1">
    <location>
        <begin position="20"/>
        <end position="40"/>
    </location>
</feature>
<gene>
    <name evidence="2" type="ORF">E8A74_50415</name>
</gene>
<dbReference type="Proteomes" id="UP000309215">
    <property type="component" value="Unassembled WGS sequence"/>
</dbReference>
<dbReference type="RefSeq" id="WP_136936374.1">
    <property type="nucleotide sequence ID" value="NZ_SSMQ01000138.1"/>
</dbReference>
<comment type="caution">
    <text evidence="2">The sequence shown here is derived from an EMBL/GenBank/DDBJ whole genome shotgun (WGS) entry which is preliminary data.</text>
</comment>
<evidence type="ECO:0000313" key="2">
    <source>
        <dbReference type="EMBL" id="TKC92108.1"/>
    </source>
</evidence>
<keyword evidence="3" id="KW-1185">Reference proteome</keyword>
<sequence length="79" mass="8526">MTLEMNHVDGVRIRMPMATAIVAAIVLVGVVLLALASWIVETNRTSTPEGARTSRVIAPSDAPDSARLLEDRGRPGRKF</sequence>
<dbReference type="EMBL" id="SSMQ01000138">
    <property type="protein sequence ID" value="TKC92108.1"/>
    <property type="molecule type" value="Genomic_DNA"/>
</dbReference>
<protein>
    <submittedName>
        <fullName evidence="2">Uncharacterized protein</fullName>
    </submittedName>
</protein>
<evidence type="ECO:0000256" key="1">
    <source>
        <dbReference type="SAM" id="Phobius"/>
    </source>
</evidence>
<keyword evidence="1" id="KW-0472">Membrane</keyword>
<name>A0A4U1IEL2_9BACT</name>